<dbReference type="PANTHER" id="PTHR33607:SF2">
    <property type="entry name" value="ENDONUCLEASE-1"/>
    <property type="match status" value="1"/>
</dbReference>
<keyword evidence="4" id="KW-0732">Signal</keyword>
<dbReference type="Proteomes" id="UP000326837">
    <property type="component" value="Chromosome"/>
</dbReference>
<name>A0A5K7XAX2_9BACT</name>
<evidence type="ECO:0000313" key="6">
    <source>
        <dbReference type="Proteomes" id="UP000326837"/>
    </source>
</evidence>
<dbReference type="SUPFAM" id="SSF54060">
    <property type="entry name" value="His-Me finger endonucleases"/>
    <property type="match status" value="1"/>
</dbReference>
<keyword evidence="6" id="KW-1185">Reference proteome</keyword>
<dbReference type="GO" id="GO:0004518">
    <property type="term" value="F:nuclease activity"/>
    <property type="evidence" value="ECO:0007669"/>
    <property type="project" value="UniProtKB-KW"/>
</dbReference>
<dbReference type="Pfam" id="PF04231">
    <property type="entry name" value="Endonuclease_1"/>
    <property type="match status" value="1"/>
</dbReference>
<dbReference type="InterPro" id="IPR018247">
    <property type="entry name" value="EF_Hand_1_Ca_BS"/>
</dbReference>
<dbReference type="GO" id="GO:0016787">
    <property type="term" value="F:hydrolase activity"/>
    <property type="evidence" value="ECO:0007669"/>
    <property type="project" value="UniProtKB-KW"/>
</dbReference>
<keyword evidence="2" id="KW-0540">Nuclease</keyword>
<dbReference type="SUPFAM" id="SSF63446">
    <property type="entry name" value="Type I dockerin domain"/>
    <property type="match status" value="1"/>
</dbReference>
<evidence type="ECO:0000256" key="3">
    <source>
        <dbReference type="ARBA" id="ARBA00022801"/>
    </source>
</evidence>
<feature type="signal peptide" evidence="4">
    <location>
        <begin position="1"/>
        <end position="23"/>
    </location>
</feature>
<dbReference type="GO" id="GO:0000272">
    <property type="term" value="P:polysaccharide catabolic process"/>
    <property type="evidence" value="ECO:0007669"/>
    <property type="project" value="InterPro"/>
</dbReference>
<proteinExistence type="inferred from homology"/>
<evidence type="ECO:0000256" key="4">
    <source>
        <dbReference type="SAM" id="SignalP"/>
    </source>
</evidence>
<feature type="chain" id="PRO_5025070202" evidence="4">
    <location>
        <begin position="24"/>
        <end position="616"/>
    </location>
</feature>
<reference evidence="6" key="1">
    <citation type="submission" date="2019-10" db="EMBL/GenBank/DDBJ databases">
        <title>Lacipirellula parvula gen. nov., sp. nov., representing a lineage of planctomycetes widespread in freshwater anoxic habitats, and description of the family Lacipirellulaceae.</title>
        <authorList>
            <person name="Dedysh S.N."/>
            <person name="Kulichevskaya I.S."/>
            <person name="Beletsky A.V."/>
            <person name="Rakitin A.L."/>
            <person name="Mardanov A.V."/>
            <person name="Ivanova A.A."/>
            <person name="Saltykova V.X."/>
            <person name="Rijpstra W.I.C."/>
            <person name="Sinninghe Damste J.S."/>
            <person name="Ravin N.V."/>
        </authorList>
    </citation>
    <scope>NUCLEOTIDE SEQUENCE [LARGE SCALE GENOMIC DNA]</scope>
    <source>
        <strain evidence="6">PX69</strain>
    </source>
</reference>
<organism evidence="5 6">
    <name type="scientific">Lacipirellula parvula</name>
    <dbReference type="NCBI Taxonomy" id="2650471"/>
    <lineage>
        <taxon>Bacteria</taxon>
        <taxon>Pseudomonadati</taxon>
        <taxon>Planctomycetota</taxon>
        <taxon>Planctomycetia</taxon>
        <taxon>Pirellulales</taxon>
        <taxon>Lacipirellulaceae</taxon>
        <taxon>Lacipirellula</taxon>
    </lineage>
</organism>
<dbReference type="KEGG" id="lpav:PLANPX_3290"/>
<sequence length="616" mass="63293">MRSSPLLLAVVCALASLPRLATAQSYDPPANYYATATGTGATLKSQLHDIIDGHTVISYDGARSALQVTDADPAKPGYMLTAYDRTSLHVAAINPGGSPPGWDSGATWNREHTWPRSRGVETSGPDDSDLFALRPALTSGNGDRANYNFGGTFGQAYGLKPSGTSDRPYWYPGDADAGMIARQEFYMAVRYDGSDSNTRNLELVSGNPTASNTAATLGNLDNLIQWHYAAVPDAFERRRNQVIYDDYQHNRNPFTDRPEYVWSIFMNQTNDSSLSFQGGTTGADGGSTLAVDMGRVIVGGAVPAAKSITLNKAGLNGTYYSVTTAGAATSTVSGRYNAFNTGVTGSRSINVGLTTSTAAAGLKTGTVTVDNLDVTNAGGAGRGANDANDVATVNLSVLSHANPSFAAGSDANSLTYDFGTIALGGPVPTFAFDLFNLEATAGYTAGLDLDAILGSGDTAAFSTTLSPFQGAATLAAGAGYGFTASMNTLAPGAFSVTYSLNFSDENLSGAASLGAMSLTLSGVVSAAPVDNADFNGDGFVDGADFLSWQRGFGGSASLATGDANGDGLVDAADLVIWQTQFGAGGSPLASVPEPTACCLALAAGLAVTAVRRRRAA</sequence>
<dbReference type="PROSITE" id="PS00018">
    <property type="entry name" value="EF_HAND_1"/>
    <property type="match status" value="2"/>
</dbReference>
<evidence type="ECO:0000256" key="2">
    <source>
        <dbReference type="ARBA" id="ARBA00022722"/>
    </source>
</evidence>
<evidence type="ECO:0000313" key="5">
    <source>
        <dbReference type="EMBL" id="BBO33678.1"/>
    </source>
</evidence>
<dbReference type="Gene3D" id="1.10.1330.10">
    <property type="entry name" value="Dockerin domain"/>
    <property type="match status" value="1"/>
</dbReference>
<dbReference type="InterPro" id="IPR007346">
    <property type="entry name" value="Endonuclease-I"/>
</dbReference>
<dbReference type="PANTHER" id="PTHR33607">
    <property type="entry name" value="ENDONUCLEASE-1"/>
    <property type="match status" value="1"/>
</dbReference>
<keyword evidence="3" id="KW-0378">Hydrolase</keyword>
<accession>A0A5K7XAX2</accession>
<dbReference type="EMBL" id="AP021861">
    <property type="protein sequence ID" value="BBO33678.1"/>
    <property type="molecule type" value="Genomic_DNA"/>
</dbReference>
<dbReference type="RefSeq" id="WP_152099405.1">
    <property type="nucleotide sequence ID" value="NZ_AP021861.1"/>
</dbReference>
<dbReference type="InterPro" id="IPR044925">
    <property type="entry name" value="His-Me_finger_sf"/>
</dbReference>
<dbReference type="AlphaFoldDB" id="A0A5K7XAX2"/>
<comment type="similarity">
    <text evidence="1">Belongs to the EndA/NucM nuclease family.</text>
</comment>
<protein>
    <submittedName>
        <fullName evidence="5">Extracellular ribonuclease Bsn</fullName>
    </submittedName>
</protein>
<evidence type="ECO:0000256" key="1">
    <source>
        <dbReference type="ARBA" id="ARBA00006429"/>
    </source>
</evidence>
<gene>
    <name evidence="5" type="ORF">PLANPX_3290</name>
</gene>
<dbReference type="InterPro" id="IPR036439">
    <property type="entry name" value="Dockerin_dom_sf"/>
</dbReference>